<dbReference type="PANTHER" id="PTHR45730">
    <property type="entry name" value="ZINC FINGER PROTEIN JAGGED"/>
    <property type="match status" value="1"/>
</dbReference>
<dbReference type="PANTHER" id="PTHR45730:SF101">
    <property type="entry name" value="C2H2-TYPE DOMAIN-CONTAINING PROTEIN"/>
    <property type="match status" value="1"/>
</dbReference>
<dbReference type="PROSITE" id="PS50157">
    <property type="entry name" value="ZINC_FINGER_C2H2_2"/>
    <property type="match status" value="1"/>
</dbReference>
<keyword evidence="1" id="KW-0862">Zinc</keyword>
<dbReference type="PROSITE" id="PS00028">
    <property type="entry name" value="ZINC_FINGER_C2H2_1"/>
    <property type="match status" value="1"/>
</dbReference>
<dbReference type="SUPFAM" id="SSF57667">
    <property type="entry name" value="beta-beta-alpha zinc fingers"/>
    <property type="match status" value="1"/>
</dbReference>
<protein>
    <recommendedName>
        <fullName evidence="2">C2H2-type domain-containing protein</fullName>
    </recommendedName>
</protein>
<gene>
    <name evidence="3" type="ORF">SEVIR_2G040000v2</name>
</gene>
<dbReference type="Gramene" id="TKW30474">
    <property type="protein sequence ID" value="TKW30474"/>
    <property type="gene ID" value="SEVIR_2G040000v2"/>
</dbReference>
<reference evidence="3" key="1">
    <citation type="submission" date="2019-03" db="EMBL/GenBank/DDBJ databases">
        <title>WGS assembly of Setaria viridis.</title>
        <authorList>
            <person name="Huang P."/>
            <person name="Jenkins J."/>
            <person name="Grimwood J."/>
            <person name="Barry K."/>
            <person name="Healey A."/>
            <person name="Mamidi S."/>
            <person name="Sreedasyam A."/>
            <person name="Shu S."/>
            <person name="Feldman M."/>
            <person name="Wu J."/>
            <person name="Yu Y."/>
            <person name="Chen C."/>
            <person name="Johnson J."/>
            <person name="Rokhsar D."/>
            <person name="Baxter I."/>
            <person name="Schmutz J."/>
            <person name="Brutnell T."/>
            <person name="Kellogg E."/>
        </authorList>
    </citation>
    <scope>NUCLEOTIDE SEQUENCE [LARGE SCALE GENOMIC DNA]</scope>
</reference>
<dbReference type="InterPro" id="IPR045320">
    <property type="entry name" value="JAGGED/SL1-like"/>
</dbReference>
<keyword evidence="1" id="KW-0863">Zinc-finger</keyword>
<evidence type="ECO:0000313" key="3">
    <source>
        <dbReference type="EMBL" id="TKW30474.1"/>
    </source>
</evidence>
<organism evidence="3 4">
    <name type="scientific">Setaria viridis</name>
    <name type="common">Green bristlegrass</name>
    <name type="synonym">Setaria italica subsp. viridis</name>
    <dbReference type="NCBI Taxonomy" id="4556"/>
    <lineage>
        <taxon>Eukaryota</taxon>
        <taxon>Viridiplantae</taxon>
        <taxon>Streptophyta</taxon>
        <taxon>Embryophyta</taxon>
        <taxon>Tracheophyta</taxon>
        <taxon>Spermatophyta</taxon>
        <taxon>Magnoliopsida</taxon>
        <taxon>Liliopsida</taxon>
        <taxon>Poales</taxon>
        <taxon>Poaceae</taxon>
        <taxon>PACMAD clade</taxon>
        <taxon>Panicoideae</taxon>
        <taxon>Panicodae</taxon>
        <taxon>Paniceae</taxon>
        <taxon>Cenchrinae</taxon>
        <taxon>Setaria</taxon>
    </lineage>
</organism>
<name>A0A4U6VP26_SETVI</name>
<evidence type="ECO:0000259" key="2">
    <source>
        <dbReference type="PROSITE" id="PS50157"/>
    </source>
</evidence>
<keyword evidence="1" id="KW-0479">Metal-binding</keyword>
<accession>A0A4U6VP26</accession>
<dbReference type="InterPro" id="IPR036236">
    <property type="entry name" value="Znf_C2H2_sf"/>
</dbReference>
<dbReference type="AlphaFoldDB" id="A0A4U6VP26"/>
<sequence length="195" mass="19721">MESSKRAPPCSDDASGGGGGGGARLFPCLFCSKTFLKSQALGGHQNAHKKERVASGGDWNPYATSYAAALELDALVAAAAGSAIPTTYALVAGAQHCGGAGGGARAGEAYRDSGAAAIAARRLELVDRWTGGPLPALNGGTEHDGGDMDGLMDDVLNWRRGTQQAVPVVVKETAALASSGGGEEPDLELRLWPAS</sequence>
<dbReference type="OMA" id="NGGTEHD"/>
<evidence type="ECO:0000256" key="1">
    <source>
        <dbReference type="PROSITE-ProRule" id="PRU00042"/>
    </source>
</evidence>
<dbReference type="Proteomes" id="UP000298652">
    <property type="component" value="Chromosome 2"/>
</dbReference>
<evidence type="ECO:0000313" key="4">
    <source>
        <dbReference type="Proteomes" id="UP000298652"/>
    </source>
</evidence>
<dbReference type="GO" id="GO:0008270">
    <property type="term" value="F:zinc ion binding"/>
    <property type="evidence" value="ECO:0007669"/>
    <property type="project" value="UniProtKB-KW"/>
</dbReference>
<keyword evidence="4" id="KW-1185">Reference proteome</keyword>
<feature type="domain" description="C2H2-type" evidence="2">
    <location>
        <begin position="26"/>
        <end position="53"/>
    </location>
</feature>
<dbReference type="InterPro" id="IPR013087">
    <property type="entry name" value="Znf_C2H2_type"/>
</dbReference>
<dbReference type="GO" id="GO:0003700">
    <property type="term" value="F:DNA-binding transcription factor activity"/>
    <property type="evidence" value="ECO:0007669"/>
    <property type="project" value="InterPro"/>
</dbReference>
<proteinExistence type="predicted"/>
<dbReference type="EMBL" id="CM016553">
    <property type="protein sequence ID" value="TKW30474.1"/>
    <property type="molecule type" value="Genomic_DNA"/>
</dbReference>